<feature type="domain" description="Phospholipase A2-like central" evidence="20">
    <location>
        <begin position="21"/>
        <end position="138"/>
    </location>
</feature>
<dbReference type="InParanoid" id="F6ZRZ5"/>
<comment type="catalytic activity">
    <reaction evidence="13">
        <text>1-hexadecanoyl-2-(9Z,12Z-octadecadienoyl)-sn-glycero-3-phosphoethanolamine + H2O = 1-hexadecanoyl-sn-glycero-3-phosphoethanolamine + (9Z,12Z)-octadecadienoate + H(+)</text>
        <dbReference type="Rhea" id="RHEA:40815"/>
        <dbReference type="ChEBI" id="CHEBI:15377"/>
        <dbReference type="ChEBI" id="CHEBI:15378"/>
        <dbReference type="ChEBI" id="CHEBI:30245"/>
        <dbReference type="ChEBI" id="CHEBI:73004"/>
        <dbReference type="ChEBI" id="CHEBI:73008"/>
    </reaction>
    <physiologicalReaction direction="left-to-right" evidence="13">
        <dbReference type="Rhea" id="RHEA:40816"/>
    </physiologicalReaction>
</comment>
<feature type="disulfide bond" evidence="17">
    <location>
        <begin position="97"/>
        <end position="108"/>
    </location>
</feature>
<comment type="catalytic activity">
    <reaction evidence="9">
        <text>1,2-dihexadecanoyl-sn-glycero-3-phospho-(1'-sn-glycerol) + H2O = 1-hexadecanoyl-sn-glycero-3-phospho-(1'-sn-glycerol) + hexadecanoate + H(+)</text>
        <dbReference type="Rhea" id="RHEA:45472"/>
        <dbReference type="ChEBI" id="CHEBI:7896"/>
        <dbReference type="ChEBI" id="CHEBI:15377"/>
        <dbReference type="ChEBI" id="CHEBI:15378"/>
        <dbReference type="ChEBI" id="CHEBI:72829"/>
        <dbReference type="ChEBI" id="CHEBI:75158"/>
    </reaction>
    <physiologicalReaction direction="left-to-right" evidence="9">
        <dbReference type="Rhea" id="RHEA:45473"/>
    </physiologicalReaction>
</comment>
<keyword evidence="19" id="KW-0378">Hydrolase</keyword>
<accession>F6ZRZ5</accession>
<evidence type="ECO:0000313" key="21">
    <source>
        <dbReference type="Ensembl" id="ENSMODP00000019851.2"/>
    </source>
</evidence>
<dbReference type="InterPro" id="IPR033113">
    <property type="entry name" value="PLA2_histidine"/>
</dbReference>
<dbReference type="FunFam" id="1.20.90.10:FF:000001">
    <property type="entry name" value="Basic phospholipase A2 homolog"/>
    <property type="match status" value="1"/>
</dbReference>
<comment type="catalytic activity">
    <reaction evidence="12">
        <text>1-hexadecanoyl-2-(9Z-octadecenoyl)-sn-glycero-3-phosphocholine + H2O = 1-hexadecanoyl-sn-glycero-3-phosphocholine + (9Z)-octadecenoate + H(+)</text>
        <dbReference type="Rhea" id="RHEA:38779"/>
        <dbReference type="ChEBI" id="CHEBI:15377"/>
        <dbReference type="ChEBI" id="CHEBI:15378"/>
        <dbReference type="ChEBI" id="CHEBI:30823"/>
        <dbReference type="ChEBI" id="CHEBI:72998"/>
        <dbReference type="ChEBI" id="CHEBI:73001"/>
    </reaction>
    <physiologicalReaction direction="left-to-right" evidence="12">
        <dbReference type="Rhea" id="RHEA:38780"/>
    </physiologicalReaction>
</comment>
<proteinExistence type="inferred from homology"/>
<feature type="disulfide bond" evidence="17">
    <location>
        <begin position="48"/>
        <end position="64"/>
    </location>
</feature>
<comment type="catalytic activity">
    <reaction evidence="14">
        <text>1-hexadecanoyl-2-(9Z-octadecenoyl)-sn-glycero-3-phosphoglycerol + H2O = 1-hexadecanoyl-sn-glycero-3-phosphoglycerol + (9Z)-octadecenoate + H(+)</text>
        <dbReference type="Rhea" id="RHEA:44524"/>
        <dbReference type="ChEBI" id="CHEBI:15377"/>
        <dbReference type="ChEBI" id="CHEBI:15378"/>
        <dbReference type="ChEBI" id="CHEBI:30823"/>
        <dbReference type="ChEBI" id="CHEBI:84472"/>
        <dbReference type="ChEBI" id="CHEBI:84475"/>
    </reaction>
    <physiologicalReaction direction="left-to-right" evidence="14">
        <dbReference type="Rhea" id="RHEA:44525"/>
    </physiologicalReaction>
</comment>
<keyword evidence="5" id="KW-0081">Bacteriolytic enzyme</keyword>
<dbReference type="GeneTree" id="ENSGT00940000155096"/>
<dbReference type="PROSITE" id="PS00118">
    <property type="entry name" value="PA2_HIS"/>
    <property type="match status" value="1"/>
</dbReference>
<protein>
    <recommendedName>
        <fullName evidence="19">Phospholipase A2</fullName>
        <ecNumber evidence="19">3.1.1.4</ecNumber>
    </recommendedName>
</protein>
<feature type="disulfide bond" evidence="17">
    <location>
        <begin position="79"/>
        <end position="103"/>
    </location>
</feature>
<feature type="disulfide bond" evidence="17">
    <location>
        <begin position="70"/>
        <end position="110"/>
    </location>
</feature>
<feature type="binding site" evidence="16">
    <location>
        <position position="49"/>
    </location>
    <ligand>
        <name>Ca(2+)</name>
        <dbReference type="ChEBI" id="CHEBI:29108"/>
    </ligand>
</feature>
<reference evidence="21" key="3">
    <citation type="submission" date="2025-09" db="UniProtKB">
        <authorList>
            <consortium name="Ensembl"/>
        </authorList>
    </citation>
    <scope>IDENTIFICATION</scope>
</reference>
<evidence type="ECO:0000259" key="20">
    <source>
        <dbReference type="SMART" id="SM00085"/>
    </source>
</evidence>
<dbReference type="GO" id="GO:0005543">
    <property type="term" value="F:phospholipid binding"/>
    <property type="evidence" value="ECO:0000318"/>
    <property type="project" value="GO_Central"/>
</dbReference>
<keyword evidence="16 19" id="KW-0106">Calcium</keyword>
<name>F6ZRZ5_MONDO</name>
<dbReference type="STRING" id="13616.ENSMODP00000019851"/>
<feature type="chain" id="PRO_5001390459" description="Phospholipase A2" evidence="19">
    <location>
        <begin position="21"/>
        <end position="144"/>
    </location>
</feature>
<evidence type="ECO:0000256" key="16">
    <source>
        <dbReference type="PIRSR" id="PIRSR601211-2"/>
    </source>
</evidence>
<evidence type="ECO:0000256" key="1">
    <source>
        <dbReference type="ARBA" id="ARBA00004450"/>
    </source>
</evidence>
<evidence type="ECO:0000256" key="15">
    <source>
        <dbReference type="PIRSR" id="PIRSR601211-1"/>
    </source>
</evidence>
<dbReference type="AlphaFoldDB" id="F6ZRZ5"/>
<evidence type="ECO:0000256" key="9">
    <source>
        <dbReference type="ARBA" id="ARBA00048080"/>
    </source>
</evidence>
<reference evidence="21 22" key="1">
    <citation type="journal article" date="2007" name="Nature">
        <title>Genome of the marsupial Monodelphis domestica reveals innovation in non-coding sequences.</title>
        <authorList>
            <person name="Mikkelsen T.S."/>
            <person name="Wakefield M.J."/>
            <person name="Aken B."/>
            <person name="Amemiya C.T."/>
            <person name="Chang J.L."/>
            <person name="Duke S."/>
            <person name="Garber M."/>
            <person name="Gentles A.J."/>
            <person name="Goodstadt L."/>
            <person name="Heger A."/>
            <person name="Jurka J."/>
            <person name="Kamal M."/>
            <person name="Mauceli E."/>
            <person name="Searle S.M."/>
            <person name="Sharpe T."/>
            <person name="Baker M.L."/>
            <person name="Batzer M.A."/>
            <person name="Benos P.V."/>
            <person name="Belov K."/>
            <person name="Clamp M."/>
            <person name="Cook A."/>
            <person name="Cuff J."/>
            <person name="Das R."/>
            <person name="Davidow L."/>
            <person name="Deakin J.E."/>
            <person name="Fazzari M.J."/>
            <person name="Glass J.L."/>
            <person name="Grabherr M."/>
            <person name="Greally J.M."/>
            <person name="Gu W."/>
            <person name="Hore T.A."/>
            <person name="Huttley G.A."/>
            <person name="Kleber M."/>
            <person name="Jirtle R.L."/>
            <person name="Koina E."/>
            <person name="Lee J.T."/>
            <person name="Mahony S."/>
            <person name="Marra M.A."/>
            <person name="Miller R.D."/>
            <person name="Nicholls R.D."/>
            <person name="Oda M."/>
            <person name="Papenfuss A.T."/>
            <person name="Parra Z.E."/>
            <person name="Pollock D.D."/>
            <person name="Ray D.A."/>
            <person name="Schein J.E."/>
            <person name="Speed T.P."/>
            <person name="Thompson K."/>
            <person name="VandeBerg J.L."/>
            <person name="Wade C.M."/>
            <person name="Walker J.A."/>
            <person name="Waters P.D."/>
            <person name="Webber C."/>
            <person name="Weidman J.R."/>
            <person name="Xie X."/>
            <person name="Zody M.C."/>
            <person name="Baldwin J."/>
            <person name="Abdouelleil A."/>
            <person name="Abdulkadir J."/>
            <person name="Abebe A."/>
            <person name="Abera B."/>
            <person name="Abreu J."/>
            <person name="Acer S.C."/>
            <person name="Aftuck L."/>
            <person name="Alexander A."/>
            <person name="An P."/>
            <person name="Anderson E."/>
            <person name="Anderson S."/>
            <person name="Arachi H."/>
            <person name="Azer M."/>
            <person name="Bachantsang P."/>
            <person name="Barry A."/>
            <person name="Bayul T."/>
            <person name="Berlin A."/>
            <person name="Bessette D."/>
            <person name="Bloom T."/>
            <person name="Bloom T."/>
            <person name="Boguslavskiy L."/>
            <person name="Bonnet C."/>
            <person name="Boukhgalter B."/>
            <person name="Bourzgui I."/>
            <person name="Brown A."/>
            <person name="Cahill P."/>
            <person name="Channer S."/>
            <person name="Cheshatsang Y."/>
            <person name="Chuda L."/>
            <person name="Citroen M."/>
            <person name="Collymore A."/>
            <person name="Cooke P."/>
            <person name="Costello M."/>
            <person name="D'Aco K."/>
            <person name="Daza R."/>
            <person name="De Haan G."/>
            <person name="DeGray S."/>
            <person name="DeMaso C."/>
            <person name="Dhargay N."/>
            <person name="Dooley K."/>
            <person name="Dooley E."/>
            <person name="Doricent M."/>
            <person name="Dorje P."/>
            <person name="Dorjee K."/>
            <person name="Dupes A."/>
            <person name="Elong R."/>
            <person name="Falk J."/>
            <person name="Farina A."/>
            <person name="Faro S."/>
            <person name="Ferguson D."/>
            <person name="Fisher S."/>
            <person name="Foley C.D."/>
            <person name="Franke A."/>
            <person name="Friedrich D."/>
            <person name="Gadbois L."/>
            <person name="Gearin G."/>
            <person name="Gearin C.R."/>
            <person name="Giannoukos G."/>
            <person name="Goode T."/>
            <person name="Graham J."/>
            <person name="Grandbois E."/>
            <person name="Grewal S."/>
            <person name="Gyaltsen K."/>
            <person name="Hafez N."/>
            <person name="Hagos B."/>
            <person name="Hall J."/>
            <person name="Henson C."/>
            <person name="Hollinger A."/>
            <person name="Honan T."/>
            <person name="Huard M.D."/>
            <person name="Hughes L."/>
            <person name="Hurhula B."/>
            <person name="Husby M.E."/>
            <person name="Kamat A."/>
            <person name="Kanga B."/>
            <person name="Kashin S."/>
            <person name="Khazanovich D."/>
            <person name="Kisner P."/>
            <person name="Lance K."/>
            <person name="Lara M."/>
            <person name="Lee W."/>
            <person name="Lennon N."/>
            <person name="Letendre F."/>
            <person name="LeVine R."/>
            <person name="Lipovsky A."/>
            <person name="Liu X."/>
            <person name="Liu J."/>
            <person name="Liu S."/>
            <person name="Lokyitsang T."/>
            <person name="Lokyitsang Y."/>
            <person name="Lubonja R."/>
            <person name="Lui A."/>
            <person name="MacDonald P."/>
            <person name="Magnisalis V."/>
            <person name="Maru K."/>
            <person name="Matthews C."/>
            <person name="McCusker W."/>
            <person name="McDonough S."/>
            <person name="Mehta T."/>
            <person name="Meldrim J."/>
            <person name="Meneus L."/>
            <person name="Mihai O."/>
            <person name="Mihalev A."/>
            <person name="Mihova T."/>
            <person name="Mittelman R."/>
            <person name="Mlenga V."/>
            <person name="Montmayeur A."/>
            <person name="Mulrain L."/>
            <person name="Navidi A."/>
            <person name="Naylor J."/>
            <person name="Negash T."/>
            <person name="Nguyen T."/>
            <person name="Nguyen N."/>
            <person name="Nicol R."/>
            <person name="Norbu C."/>
            <person name="Norbu N."/>
            <person name="Novod N."/>
            <person name="O'Neill B."/>
            <person name="Osman S."/>
            <person name="Markiewicz E."/>
            <person name="Oyono O.L."/>
            <person name="Patti C."/>
            <person name="Phunkhang P."/>
            <person name="Pierre F."/>
            <person name="Priest M."/>
            <person name="Raghuraman S."/>
            <person name="Rege F."/>
            <person name="Reyes R."/>
            <person name="Rise C."/>
            <person name="Rogov P."/>
            <person name="Ross K."/>
            <person name="Ryan E."/>
            <person name="Settipalli S."/>
            <person name="Shea T."/>
            <person name="Sherpa N."/>
            <person name="Shi L."/>
            <person name="Shih D."/>
            <person name="Sparrow T."/>
            <person name="Spaulding J."/>
            <person name="Stalker J."/>
            <person name="Stange-Thomann N."/>
            <person name="Stavropoulos S."/>
            <person name="Stone C."/>
            <person name="Strader C."/>
            <person name="Tesfaye S."/>
            <person name="Thomson T."/>
            <person name="Thoulutsang Y."/>
            <person name="Thoulutsang D."/>
            <person name="Topham K."/>
            <person name="Topping I."/>
            <person name="Tsamla T."/>
            <person name="Vassiliev H."/>
            <person name="Vo A."/>
            <person name="Wangchuk T."/>
            <person name="Wangdi T."/>
            <person name="Weiand M."/>
            <person name="Wilkinson J."/>
            <person name="Wilson A."/>
            <person name="Yadav S."/>
            <person name="Young G."/>
            <person name="Yu Q."/>
            <person name="Zembek L."/>
            <person name="Zhong D."/>
            <person name="Zimmer A."/>
            <person name="Zwirko Z."/>
            <person name="Jaffe D.B."/>
            <person name="Alvarez P."/>
            <person name="Brockman W."/>
            <person name="Butler J."/>
            <person name="Chin C."/>
            <person name="Gnerre S."/>
            <person name="MacCallum I."/>
            <person name="Graves J.A."/>
            <person name="Ponting C.P."/>
            <person name="Breen M."/>
            <person name="Samollow P.B."/>
            <person name="Lander E.S."/>
            <person name="Lindblad-Toh K."/>
        </authorList>
    </citation>
    <scope>NUCLEOTIDE SEQUENCE [LARGE SCALE GENOMIC DNA]</scope>
</reference>
<dbReference type="FunCoup" id="F6ZRZ5">
    <property type="interactions" value="18"/>
</dbReference>
<dbReference type="HOGENOM" id="CLU_090683_3_0_1"/>
<feature type="binding site" evidence="16">
    <location>
        <position position="68"/>
    </location>
    <ligand>
        <name>Ca(2+)</name>
        <dbReference type="ChEBI" id="CHEBI:29108"/>
    </ligand>
</feature>
<comment type="subcellular location">
    <subcellularLocation>
        <location evidence="1">Mitochondrion outer membrane</location>
        <topology evidence="1">Peripheral membrane protein</topology>
    </subcellularLocation>
    <subcellularLocation>
        <location evidence="2 19">Secreted</location>
    </subcellularLocation>
</comment>
<dbReference type="EC" id="3.1.1.4" evidence="19"/>
<dbReference type="Pfam" id="PF00068">
    <property type="entry name" value="Phospholip_A2_1"/>
    <property type="match status" value="1"/>
</dbReference>
<feature type="disulfide bond" evidence="17">
    <location>
        <begin position="63"/>
        <end position="117"/>
    </location>
</feature>
<feature type="binding site" evidence="16">
    <location>
        <position position="47"/>
    </location>
    <ligand>
        <name>Ca(2+)</name>
        <dbReference type="ChEBI" id="CHEBI:29108"/>
    </ligand>
</feature>
<feature type="binding site" evidence="16">
    <location>
        <position position="51"/>
    </location>
    <ligand>
        <name>Ca(2+)</name>
        <dbReference type="ChEBI" id="CHEBI:29108"/>
    </ligand>
</feature>
<dbReference type="InterPro" id="IPR016090">
    <property type="entry name" value="PLA2-like_dom"/>
</dbReference>
<dbReference type="PRINTS" id="PR00389">
    <property type="entry name" value="PHPHLIPASEA2"/>
</dbReference>
<evidence type="ECO:0000313" key="22">
    <source>
        <dbReference type="Proteomes" id="UP000002280"/>
    </source>
</evidence>
<dbReference type="Bgee" id="ENSMODG00000023936">
    <property type="expression patterns" value="Expressed in placenta and 2 other cell types or tissues"/>
</dbReference>
<comment type="catalytic activity">
    <reaction evidence="7">
        <text>1-hexadecanoyl-2-(4Z,7Z,10Z,13Z,16Z,19Z-docosahexaenoyl)-sn-glycero-3-phosphocholine + H2O = (4Z,7Z,10Z,13Z,16Z,19Z)-docosahexaenoate + 1-hexadecanoyl-sn-glycero-3-phosphocholine + H(+)</text>
        <dbReference type="Rhea" id="RHEA:41231"/>
        <dbReference type="ChEBI" id="CHEBI:15377"/>
        <dbReference type="ChEBI" id="CHEBI:15378"/>
        <dbReference type="ChEBI" id="CHEBI:72998"/>
        <dbReference type="ChEBI" id="CHEBI:74963"/>
        <dbReference type="ChEBI" id="CHEBI:77016"/>
    </reaction>
    <physiologicalReaction direction="left-to-right" evidence="7">
        <dbReference type="Rhea" id="RHEA:41232"/>
    </physiologicalReaction>
</comment>
<dbReference type="SUPFAM" id="SSF48619">
    <property type="entry name" value="Phospholipase A2, PLA2"/>
    <property type="match status" value="1"/>
</dbReference>
<feature type="signal peptide" evidence="19">
    <location>
        <begin position="1"/>
        <end position="20"/>
    </location>
</feature>
<feature type="active site" evidence="15">
    <location>
        <position position="111"/>
    </location>
</feature>
<dbReference type="GO" id="GO:0042742">
    <property type="term" value="P:defense response to bacterium"/>
    <property type="evidence" value="ECO:0007669"/>
    <property type="project" value="UniProtKB-KW"/>
</dbReference>
<evidence type="ECO:0000256" key="10">
    <source>
        <dbReference type="ARBA" id="ARBA00048541"/>
    </source>
</evidence>
<dbReference type="InterPro" id="IPR001211">
    <property type="entry name" value="PLA2"/>
</dbReference>
<comment type="catalytic activity">
    <reaction evidence="8">
        <text>a 1,2-diacyl-sn-glycero-3-phosphoethanolamine + H2O = a 1-acyl-sn-glycero-3-phosphoethanolamine + a fatty acid + H(+)</text>
        <dbReference type="Rhea" id="RHEA:44604"/>
        <dbReference type="ChEBI" id="CHEBI:15377"/>
        <dbReference type="ChEBI" id="CHEBI:15378"/>
        <dbReference type="ChEBI" id="CHEBI:28868"/>
        <dbReference type="ChEBI" id="CHEBI:64381"/>
        <dbReference type="ChEBI" id="CHEBI:64612"/>
    </reaction>
    <physiologicalReaction direction="left-to-right" evidence="8">
        <dbReference type="Rhea" id="RHEA:44605"/>
    </physiologicalReaction>
</comment>
<evidence type="ECO:0000256" key="12">
    <source>
        <dbReference type="ARBA" id="ARBA00048699"/>
    </source>
</evidence>
<evidence type="ECO:0000256" key="17">
    <source>
        <dbReference type="PIRSR" id="PIRSR601211-3"/>
    </source>
</evidence>
<evidence type="ECO:0000256" key="8">
    <source>
        <dbReference type="ARBA" id="ARBA00036775"/>
    </source>
</evidence>
<keyword evidence="16" id="KW-0479">Metal-binding</keyword>
<keyword evidence="5" id="KW-0929">Antimicrobial</keyword>
<dbReference type="Proteomes" id="UP000002280">
    <property type="component" value="Chromosome 4"/>
</dbReference>
<dbReference type="GO" id="GO:0005576">
    <property type="term" value="C:extracellular region"/>
    <property type="evidence" value="ECO:0007669"/>
    <property type="project" value="UniProtKB-SubCell"/>
</dbReference>
<sequence>MKTVFLLAALMACGLSEVQGDLLQFQNMIGKLTKKNALLSYGMYGCYCGLGGKGTPKDATDRCCMAHDCCYSKLKKKGCNPYAQTYNYKYQAGSLTCGSGTFCQKQTCGCDVVAARCMQRNLKTYNKKYRNYPNSLCGKNNAQC</sequence>
<dbReference type="PANTHER" id="PTHR11716">
    <property type="entry name" value="PHOSPHOLIPASE A2 FAMILY MEMBER"/>
    <property type="match status" value="1"/>
</dbReference>
<dbReference type="GO" id="GO:0046471">
    <property type="term" value="P:phosphatidylglycerol metabolic process"/>
    <property type="evidence" value="ECO:0000318"/>
    <property type="project" value="GO_Central"/>
</dbReference>
<keyword evidence="22" id="KW-1185">Reference proteome</keyword>
<dbReference type="Gene3D" id="1.20.90.10">
    <property type="entry name" value="Phospholipase A2 domain"/>
    <property type="match status" value="1"/>
</dbReference>
<dbReference type="GO" id="GO:0031640">
    <property type="term" value="P:killing of cells of another organism"/>
    <property type="evidence" value="ECO:0007669"/>
    <property type="project" value="UniProtKB-KW"/>
</dbReference>
<evidence type="ECO:0000256" key="7">
    <source>
        <dbReference type="ARBA" id="ARBA00036719"/>
    </source>
</evidence>
<dbReference type="GO" id="GO:0050482">
    <property type="term" value="P:arachidonate secretion"/>
    <property type="evidence" value="ECO:0007669"/>
    <property type="project" value="InterPro"/>
</dbReference>
<evidence type="ECO:0000256" key="11">
    <source>
        <dbReference type="ARBA" id="ARBA00048613"/>
    </source>
</evidence>
<reference evidence="21" key="2">
    <citation type="submission" date="2025-08" db="UniProtKB">
        <authorList>
            <consortium name="Ensembl"/>
        </authorList>
    </citation>
    <scope>IDENTIFICATION</scope>
</reference>
<evidence type="ECO:0000256" key="2">
    <source>
        <dbReference type="ARBA" id="ARBA00004613"/>
    </source>
</evidence>
<keyword evidence="4 19" id="KW-0964">Secreted</keyword>
<comment type="catalytic activity">
    <reaction evidence="19">
        <text>a 1,2-diacyl-sn-glycero-3-phosphocholine + H2O = a 1-acyl-sn-glycero-3-phosphocholine + a fatty acid + H(+)</text>
        <dbReference type="Rhea" id="RHEA:15801"/>
        <dbReference type="ChEBI" id="CHEBI:15377"/>
        <dbReference type="ChEBI" id="CHEBI:15378"/>
        <dbReference type="ChEBI" id="CHEBI:28868"/>
        <dbReference type="ChEBI" id="CHEBI:57643"/>
        <dbReference type="ChEBI" id="CHEBI:58168"/>
        <dbReference type="EC" id="3.1.1.4"/>
    </reaction>
</comment>
<evidence type="ECO:0000256" key="4">
    <source>
        <dbReference type="ARBA" id="ARBA00022525"/>
    </source>
</evidence>
<dbReference type="GO" id="GO:0005741">
    <property type="term" value="C:mitochondrial outer membrane"/>
    <property type="evidence" value="ECO:0007669"/>
    <property type="project" value="UniProtKB-SubCell"/>
</dbReference>
<comment type="cofactor">
    <cofactor evidence="16">
        <name>Ca(2+)</name>
        <dbReference type="ChEBI" id="CHEBI:29108"/>
    </cofactor>
    <text evidence="16">Binds 1 Ca(2+) ion per subunit.</text>
</comment>
<dbReference type="PANTHER" id="PTHR11716:SF9">
    <property type="entry name" value="PHOSPHOLIPASE A2, MEMBRANE ASSOCIATED"/>
    <property type="match status" value="1"/>
</dbReference>
<dbReference type="KEGG" id="mdo:103106467"/>
<feature type="disulfide bond" evidence="17">
    <location>
        <begin position="46"/>
        <end position="137"/>
    </location>
</feature>
<dbReference type="SMART" id="SM00085">
    <property type="entry name" value="PA2c"/>
    <property type="match status" value="1"/>
</dbReference>
<keyword evidence="19" id="KW-0443">Lipid metabolism</keyword>
<dbReference type="Ensembl" id="ENSMODT00000020206.4">
    <property type="protein sequence ID" value="ENSMODP00000019851.2"/>
    <property type="gene ID" value="ENSMODG00000023936.3"/>
</dbReference>
<evidence type="ECO:0000256" key="6">
    <source>
        <dbReference type="ARBA" id="ARBA00023157"/>
    </source>
</evidence>
<keyword evidence="6 17" id="KW-1015">Disulfide bond</keyword>
<evidence type="ECO:0000256" key="13">
    <source>
        <dbReference type="ARBA" id="ARBA00049039"/>
    </source>
</evidence>
<dbReference type="eggNOG" id="KOG4087">
    <property type="taxonomic scope" value="Eukaryota"/>
</dbReference>
<dbReference type="GO" id="GO:0042130">
    <property type="term" value="P:negative regulation of T cell proliferation"/>
    <property type="evidence" value="ECO:0000318"/>
    <property type="project" value="GO_Central"/>
</dbReference>
<organism evidence="21 22">
    <name type="scientific">Monodelphis domestica</name>
    <name type="common">Gray short-tailed opossum</name>
    <dbReference type="NCBI Taxonomy" id="13616"/>
    <lineage>
        <taxon>Eukaryota</taxon>
        <taxon>Metazoa</taxon>
        <taxon>Chordata</taxon>
        <taxon>Craniata</taxon>
        <taxon>Vertebrata</taxon>
        <taxon>Euteleostomi</taxon>
        <taxon>Mammalia</taxon>
        <taxon>Metatheria</taxon>
        <taxon>Didelphimorphia</taxon>
        <taxon>Didelphidae</taxon>
        <taxon>Monodelphis</taxon>
    </lineage>
</organism>
<dbReference type="CDD" id="cd00125">
    <property type="entry name" value="PLA2c"/>
    <property type="match status" value="1"/>
</dbReference>
<keyword evidence="19" id="KW-0732">Signal</keyword>
<evidence type="ECO:0000256" key="3">
    <source>
        <dbReference type="ARBA" id="ARBA00007056"/>
    </source>
</evidence>
<dbReference type="GO" id="GO:0005509">
    <property type="term" value="F:calcium ion binding"/>
    <property type="evidence" value="ECO:0000318"/>
    <property type="project" value="GO_Central"/>
</dbReference>
<evidence type="ECO:0000256" key="19">
    <source>
        <dbReference type="RuleBase" id="RU361236"/>
    </source>
</evidence>
<comment type="similarity">
    <text evidence="3 18">Belongs to the phospholipase A2 family.</text>
</comment>
<dbReference type="OMA" id="LLQFNKM"/>
<evidence type="ECO:0000256" key="14">
    <source>
        <dbReference type="ARBA" id="ARBA00049282"/>
    </source>
</evidence>
<dbReference type="GO" id="GO:0047498">
    <property type="term" value="F:calcium-dependent phospholipase A2 activity"/>
    <property type="evidence" value="ECO:0000318"/>
    <property type="project" value="GO_Central"/>
</dbReference>
<feature type="disulfide bond" evidence="17">
    <location>
        <begin position="69"/>
        <end position="144"/>
    </location>
</feature>
<evidence type="ECO:0000256" key="5">
    <source>
        <dbReference type="ARBA" id="ARBA00022638"/>
    </source>
</evidence>
<dbReference type="GO" id="GO:0016042">
    <property type="term" value="P:lipid catabolic process"/>
    <property type="evidence" value="ECO:0007669"/>
    <property type="project" value="InterPro"/>
</dbReference>
<dbReference type="GO" id="GO:0046470">
    <property type="term" value="P:phosphatidylcholine metabolic process"/>
    <property type="evidence" value="ECO:0000318"/>
    <property type="project" value="GO_Central"/>
</dbReference>
<dbReference type="InterPro" id="IPR036444">
    <property type="entry name" value="PLipase_A2_dom_sf"/>
</dbReference>
<comment type="catalytic activity">
    <reaction evidence="10">
        <text>1-hexadecanoyl-2-(5Z,8Z,11Z,14Z-eicosatetraenoyl)-sn-glycero-3-phosphoethanolamine + H2O = 1-hexadecanoyl-sn-glycero-3-phosphoethanolamine + (5Z,8Z,11Z,14Z)-eicosatetraenoate + H(+)</text>
        <dbReference type="Rhea" id="RHEA:40431"/>
        <dbReference type="ChEBI" id="CHEBI:15377"/>
        <dbReference type="ChEBI" id="CHEBI:15378"/>
        <dbReference type="ChEBI" id="CHEBI:32395"/>
        <dbReference type="ChEBI" id="CHEBI:73004"/>
        <dbReference type="ChEBI" id="CHEBI:73009"/>
    </reaction>
    <physiologicalReaction direction="left-to-right" evidence="10">
        <dbReference type="Rhea" id="RHEA:40432"/>
    </physiologicalReaction>
</comment>
<feature type="active site" evidence="15">
    <location>
        <position position="67"/>
    </location>
</feature>
<evidence type="ECO:0000256" key="18">
    <source>
        <dbReference type="RuleBase" id="RU003654"/>
    </source>
</evidence>
<comment type="catalytic activity">
    <reaction evidence="11">
        <text>1-hexadecanoyl-2-(9Z-octadecenoyl)-sn-glycero-3-phosphoethanolamine + H2O = 1-hexadecanoyl-sn-glycero-3-phosphoethanolamine + (9Z)-octadecenoate + H(+)</text>
        <dbReference type="Rhea" id="RHEA:40911"/>
        <dbReference type="ChEBI" id="CHEBI:15377"/>
        <dbReference type="ChEBI" id="CHEBI:15378"/>
        <dbReference type="ChEBI" id="CHEBI:30823"/>
        <dbReference type="ChEBI" id="CHEBI:73004"/>
        <dbReference type="ChEBI" id="CHEBI:73007"/>
    </reaction>
    <physiologicalReaction direction="left-to-right" evidence="11">
        <dbReference type="Rhea" id="RHEA:40912"/>
    </physiologicalReaction>
</comment>